<organism evidence="11 12">
    <name type="scientific">Staphylococcus devriesei</name>
    <dbReference type="NCBI Taxonomy" id="586733"/>
    <lineage>
        <taxon>Bacteria</taxon>
        <taxon>Bacillati</taxon>
        <taxon>Bacillota</taxon>
        <taxon>Bacilli</taxon>
        <taxon>Bacillales</taxon>
        <taxon>Staphylococcaceae</taxon>
        <taxon>Staphylococcus</taxon>
    </lineage>
</organism>
<dbReference type="PROSITE" id="PS50830">
    <property type="entry name" value="TNASE_3"/>
    <property type="match status" value="1"/>
</dbReference>
<evidence type="ECO:0000256" key="7">
    <source>
        <dbReference type="ARBA" id="ARBA00022837"/>
    </source>
</evidence>
<dbReference type="SUPFAM" id="SSF50199">
    <property type="entry name" value="Staphylococcal nuclease"/>
    <property type="match status" value="1"/>
</dbReference>
<dbReference type="InterPro" id="IPR002071">
    <property type="entry name" value="Thermonucl_AS"/>
</dbReference>
<dbReference type="GO" id="GO:0003676">
    <property type="term" value="F:nucleic acid binding"/>
    <property type="evidence" value="ECO:0007669"/>
    <property type="project" value="InterPro"/>
</dbReference>
<evidence type="ECO:0000256" key="1">
    <source>
        <dbReference type="ARBA" id="ARBA00001913"/>
    </source>
</evidence>
<dbReference type="InterPro" id="IPR016071">
    <property type="entry name" value="Staphylococal_nuclease_OB-fold"/>
</dbReference>
<evidence type="ECO:0000256" key="9">
    <source>
        <dbReference type="ARBA" id="ARBA00031238"/>
    </source>
</evidence>
<dbReference type="Pfam" id="PF00565">
    <property type="entry name" value="SNase"/>
    <property type="match status" value="1"/>
</dbReference>
<evidence type="ECO:0000259" key="10">
    <source>
        <dbReference type="PROSITE" id="PS50830"/>
    </source>
</evidence>
<sequence length="178" mass="20234">MSSKKTISAIVVAILIVGVLGFQFINHTGPFKSSGNQSSSNSELNDKEKVHIERVVDGDTFVATNNNGKEIKVRLIGVDTPETVKPNTPVQPYGKEASNYSKKHLSGKDVYLEYDKEKEDRYGRTLAYVWLDKETMFNEELVKKGLAREKYFSPNGKYRHIFEKDEAQAKKEKLNLWS</sequence>
<proteinExistence type="predicted"/>
<dbReference type="InterPro" id="IPR035437">
    <property type="entry name" value="SNase_OB-fold_sf"/>
</dbReference>
<dbReference type="PROSITE" id="PS01284">
    <property type="entry name" value="TNASE_2"/>
    <property type="match status" value="1"/>
</dbReference>
<accession>A0A2T4KAZ3</accession>
<evidence type="ECO:0000256" key="6">
    <source>
        <dbReference type="ARBA" id="ARBA00022801"/>
    </source>
</evidence>
<keyword evidence="7" id="KW-0106">Calcium</keyword>
<evidence type="ECO:0000256" key="8">
    <source>
        <dbReference type="ARBA" id="ARBA00030535"/>
    </source>
</evidence>
<dbReference type="EC" id="3.1.31.1" evidence="2"/>
<dbReference type="Gene3D" id="2.40.50.90">
    <property type="match status" value="1"/>
</dbReference>
<gene>
    <name evidence="11" type="ORF">BUY44_11720</name>
</gene>
<dbReference type="GO" id="GO:1990599">
    <property type="term" value="F:3' overhang single-stranded DNA endodeoxyribonuclease activity"/>
    <property type="evidence" value="ECO:0007669"/>
    <property type="project" value="UniProtKB-EC"/>
</dbReference>
<evidence type="ECO:0000256" key="5">
    <source>
        <dbReference type="ARBA" id="ARBA00022759"/>
    </source>
</evidence>
<evidence type="ECO:0000256" key="3">
    <source>
        <dbReference type="ARBA" id="ARBA00016676"/>
    </source>
</evidence>
<protein>
    <recommendedName>
        <fullName evidence="3">Thermonuclease</fullName>
        <ecNumber evidence="2">3.1.31.1</ecNumber>
    </recommendedName>
    <alternativeName>
        <fullName evidence="9">Micrococcal nuclease</fullName>
    </alternativeName>
    <alternativeName>
        <fullName evidence="8">Staphylococcal nuclease</fullName>
    </alternativeName>
</protein>
<reference evidence="11 12" key="1">
    <citation type="journal article" date="2016" name="Front. Microbiol.">
        <title>Comprehensive Phylogenetic Analysis of Bovine Non-aureus Staphylococci Species Based on Whole-Genome Sequencing.</title>
        <authorList>
            <person name="Naushad S."/>
            <person name="Barkema H.W."/>
            <person name="Luby C."/>
            <person name="Condas L.A."/>
            <person name="Nobrega D.B."/>
            <person name="Carson D.A."/>
            <person name="De Buck J."/>
        </authorList>
    </citation>
    <scope>NUCLEOTIDE SEQUENCE [LARGE SCALE GENOMIC DNA]</scope>
    <source>
        <strain evidence="11 12">SNUC 761</strain>
    </source>
</reference>
<evidence type="ECO:0000313" key="11">
    <source>
        <dbReference type="EMBL" id="PTE68654.1"/>
    </source>
</evidence>
<keyword evidence="5" id="KW-0255">Endonuclease</keyword>
<keyword evidence="6" id="KW-0378">Hydrolase</keyword>
<evidence type="ECO:0000313" key="12">
    <source>
        <dbReference type="Proteomes" id="UP000242547"/>
    </source>
</evidence>
<comment type="caution">
    <text evidence="11">The sequence shown here is derived from an EMBL/GenBank/DDBJ whole genome shotgun (WGS) entry which is preliminary data.</text>
</comment>
<dbReference type="NCBIfam" id="NF047694">
    <property type="entry name" value="TnucaseNucIStaph"/>
    <property type="match status" value="1"/>
</dbReference>
<dbReference type="AlphaFoldDB" id="A0A2T4KAZ3"/>
<dbReference type="CDD" id="cd00175">
    <property type="entry name" value="SNc"/>
    <property type="match status" value="1"/>
</dbReference>
<keyword evidence="4" id="KW-0540">Nuclease</keyword>
<comment type="cofactor">
    <cofactor evidence="1">
        <name>Ca(2+)</name>
        <dbReference type="ChEBI" id="CHEBI:29108"/>
    </cofactor>
</comment>
<evidence type="ECO:0000256" key="4">
    <source>
        <dbReference type="ARBA" id="ARBA00022722"/>
    </source>
</evidence>
<feature type="domain" description="TNase-like" evidence="10">
    <location>
        <begin position="46"/>
        <end position="178"/>
    </location>
</feature>
<evidence type="ECO:0000256" key="2">
    <source>
        <dbReference type="ARBA" id="ARBA00011942"/>
    </source>
</evidence>
<dbReference type="EMBL" id="PYZL01000182">
    <property type="protein sequence ID" value="PTE68654.1"/>
    <property type="molecule type" value="Genomic_DNA"/>
</dbReference>
<dbReference type="PANTHER" id="PTHR12302:SF3">
    <property type="entry name" value="SERINE_THREONINE-PROTEIN KINASE 31"/>
    <property type="match status" value="1"/>
</dbReference>
<dbReference type="Proteomes" id="UP000242547">
    <property type="component" value="Unassembled WGS sequence"/>
</dbReference>
<dbReference type="RefSeq" id="WP_107506470.1">
    <property type="nucleotide sequence ID" value="NZ_CP130489.1"/>
</dbReference>
<dbReference type="SMART" id="SM00318">
    <property type="entry name" value="SNc"/>
    <property type="match status" value="1"/>
</dbReference>
<dbReference type="PANTHER" id="PTHR12302">
    <property type="entry name" value="EBNA2 BINDING PROTEIN P100"/>
    <property type="match status" value="1"/>
</dbReference>
<name>A0A2T4KAZ3_9STAP</name>